<gene>
    <name evidence="2" type="ORF">KIK155_LOCUS22909</name>
</gene>
<feature type="compositionally biased region" description="Acidic residues" evidence="1">
    <location>
        <begin position="65"/>
        <end position="77"/>
    </location>
</feature>
<feature type="compositionally biased region" description="Pro residues" evidence="1">
    <location>
        <begin position="122"/>
        <end position="132"/>
    </location>
</feature>
<comment type="caution">
    <text evidence="2">The sequence shown here is derived from an EMBL/GenBank/DDBJ whole genome shotgun (WGS) entry which is preliminary data.</text>
</comment>
<name>A0A818QFP2_9BILA</name>
<feature type="region of interest" description="Disordered" evidence="1">
    <location>
        <begin position="110"/>
        <end position="199"/>
    </location>
</feature>
<organism evidence="2 3">
    <name type="scientific">Rotaria socialis</name>
    <dbReference type="NCBI Taxonomy" id="392032"/>
    <lineage>
        <taxon>Eukaryota</taxon>
        <taxon>Metazoa</taxon>
        <taxon>Spiralia</taxon>
        <taxon>Gnathifera</taxon>
        <taxon>Rotifera</taxon>
        <taxon>Eurotatoria</taxon>
        <taxon>Bdelloidea</taxon>
        <taxon>Philodinida</taxon>
        <taxon>Philodinidae</taxon>
        <taxon>Rotaria</taxon>
    </lineage>
</organism>
<dbReference type="Proteomes" id="UP000663865">
    <property type="component" value="Unassembled WGS sequence"/>
</dbReference>
<protein>
    <submittedName>
        <fullName evidence="2">Uncharacterized protein</fullName>
    </submittedName>
</protein>
<accession>A0A818QFP2</accession>
<feature type="region of interest" description="Disordered" evidence="1">
    <location>
        <begin position="51"/>
        <end position="81"/>
    </location>
</feature>
<evidence type="ECO:0000313" key="3">
    <source>
        <dbReference type="Proteomes" id="UP000663865"/>
    </source>
</evidence>
<feature type="compositionally biased region" description="Polar residues" evidence="1">
    <location>
        <begin position="146"/>
        <end position="180"/>
    </location>
</feature>
<sequence length="228" mass="25471">MGEAMDPATIKLINASNSSAIQKKSYNSETTAEEILDNIIGQIYEEVERNDLEDAIEDDRSIDTDVTDEDTEDDEPPEQGMQIVENIIDKVLTARDQQEEENYDARITAIQSQSNQTKTPTTNPPPPPPPLNKPMALPRSLRLDKNTSNSTPMKRSSLSNLPLAMATSSTADQQPSTSGIISKRTPKRRLEFNPEDPPYSDQNGSVSLYIIIVNSLIFLYFKNHHQHS</sequence>
<evidence type="ECO:0000256" key="1">
    <source>
        <dbReference type="SAM" id="MobiDB-lite"/>
    </source>
</evidence>
<evidence type="ECO:0000313" key="2">
    <source>
        <dbReference type="EMBL" id="CAF3640650.1"/>
    </source>
</evidence>
<proteinExistence type="predicted"/>
<dbReference type="EMBL" id="CAJNYV010004066">
    <property type="protein sequence ID" value="CAF3640650.1"/>
    <property type="molecule type" value="Genomic_DNA"/>
</dbReference>
<feature type="compositionally biased region" description="Basic and acidic residues" evidence="1">
    <location>
        <begin position="51"/>
        <end position="63"/>
    </location>
</feature>
<dbReference type="AlphaFoldDB" id="A0A818QFP2"/>
<reference evidence="2" key="1">
    <citation type="submission" date="2021-02" db="EMBL/GenBank/DDBJ databases">
        <authorList>
            <person name="Nowell W R."/>
        </authorList>
    </citation>
    <scope>NUCLEOTIDE SEQUENCE</scope>
</reference>